<sequence length="152" mass="17547">MLVVRRKLYDVKLTKMSEEEIFTHESLLRNKNIPWSTYYGNAFEGNGIGKLLMMYNRRVFSPSNSAFIALKRFSNVVAPSFGTNIESEYIDQIHHFEDAYNRTGLQCSIKVHVAYRHIVPFDQNCFFFVKASGVCLRTSCCIISLLLFEGLE</sequence>
<keyword evidence="2" id="KW-1185">Reference proteome</keyword>
<name>A0AAV7K3G5_9METZ</name>
<gene>
    <name evidence="1" type="ORF">LOD99_2160</name>
</gene>
<reference evidence="1 2" key="1">
    <citation type="journal article" date="2023" name="BMC Biol.">
        <title>The compact genome of the sponge Oopsacas minuta (Hexactinellida) is lacking key metazoan core genes.</title>
        <authorList>
            <person name="Santini S."/>
            <person name="Schenkelaars Q."/>
            <person name="Jourda C."/>
            <person name="Duchesne M."/>
            <person name="Belahbib H."/>
            <person name="Rocher C."/>
            <person name="Selva M."/>
            <person name="Riesgo A."/>
            <person name="Vervoort M."/>
            <person name="Leys S.P."/>
            <person name="Kodjabachian L."/>
            <person name="Le Bivic A."/>
            <person name="Borchiellini C."/>
            <person name="Claverie J.M."/>
            <person name="Renard E."/>
        </authorList>
    </citation>
    <scope>NUCLEOTIDE SEQUENCE [LARGE SCALE GENOMIC DNA]</scope>
    <source>
        <strain evidence="1">SPO-2</strain>
    </source>
</reference>
<protein>
    <submittedName>
        <fullName evidence="1">Uncharacterized protein</fullName>
    </submittedName>
</protein>
<dbReference type="Proteomes" id="UP001165289">
    <property type="component" value="Unassembled WGS sequence"/>
</dbReference>
<organism evidence="1 2">
    <name type="scientific">Oopsacas minuta</name>
    <dbReference type="NCBI Taxonomy" id="111878"/>
    <lineage>
        <taxon>Eukaryota</taxon>
        <taxon>Metazoa</taxon>
        <taxon>Porifera</taxon>
        <taxon>Hexactinellida</taxon>
        <taxon>Hexasterophora</taxon>
        <taxon>Lyssacinosida</taxon>
        <taxon>Leucopsacidae</taxon>
        <taxon>Oopsacas</taxon>
    </lineage>
</organism>
<accession>A0AAV7K3G5</accession>
<dbReference type="AlphaFoldDB" id="A0AAV7K3G5"/>
<comment type="caution">
    <text evidence="1">The sequence shown here is derived from an EMBL/GenBank/DDBJ whole genome shotgun (WGS) entry which is preliminary data.</text>
</comment>
<evidence type="ECO:0000313" key="2">
    <source>
        <dbReference type="Proteomes" id="UP001165289"/>
    </source>
</evidence>
<evidence type="ECO:0000313" key="1">
    <source>
        <dbReference type="EMBL" id="KAI6655325.1"/>
    </source>
</evidence>
<dbReference type="EMBL" id="JAKMXF010000199">
    <property type="protein sequence ID" value="KAI6655325.1"/>
    <property type="molecule type" value="Genomic_DNA"/>
</dbReference>
<proteinExistence type="predicted"/>